<evidence type="ECO:0000259" key="4">
    <source>
        <dbReference type="PROSITE" id="PS51077"/>
    </source>
</evidence>
<dbReference type="AlphaFoldDB" id="A0A090EAN5"/>
<name>A0A090EAN5_MESPL</name>
<dbReference type="GO" id="GO:0003677">
    <property type="term" value="F:DNA binding"/>
    <property type="evidence" value="ECO:0007669"/>
    <property type="project" value="UniProtKB-KW"/>
</dbReference>
<dbReference type="InterPro" id="IPR029016">
    <property type="entry name" value="GAF-like_dom_sf"/>
</dbReference>
<evidence type="ECO:0000256" key="1">
    <source>
        <dbReference type="ARBA" id="ARBA00023015"/>
    </source>
</evidence>
<dbReference type="SMART" id="SM00346">
    <property type="entry name" value="HTH_ICLR"/>
    <property type="match status" value="1"/>
</dbReference>
<dbReference type="PROSITE" id="PS51077">
    <property type="entry name" value="HTH_ICLR"/>
    <property type="match status" value="1"/>
</dbReference>
<dbReference type="InterPro" id="IPR036388">
    <property type="entry name" value="WH-like_DNA-bd_sf"/>
</dbReference>
<organism evidence="6 7">
    <name type="scientific">Mesorhizobium plurifarium</name>
    <dbReference type="NCBI Taxonomy" id="69974"/>
    <lineage>
        <taxon>Bacteria</taxon>
        <taxon>Pseudomonadati</taxon>
        <taxon>Pseudomonadota</taxon>
        <taxon>Alphaproteobacteria</taxon>
        <taxon>Hyphomicrobiales</taxon>
        <taxon>Phyllobacteriaceae</taxon>
        <taxon>Mesorhizobium</taxon>
    </lineage>
</organism>
<feature type="domain" description="IclR-ED" evidence="5">
    <location>
        <begin position="110"/>
        <end position="290"/>
    </location>
</feature>
<evidence type="ECO:0000259" key="5">
    <source>
        <dbReference type="PROSITE" id="PS51078"/>
    </source>
</evidence>
<dbReference type="Gene3D" id="1.10.10.10">
    <property type="entry name" value="Winged helix-like DNA-binding domain superfamily/Winged helix DNA-binding domain"/>
    <property type="match status" value="1"/>
</dbReference>
<feature type="domain" description="HTH iclR-type" evidence="4">
    <location>
        <begin position="47"/>
        <end position="109"/>
    </location>
</feature>
<dbReference type="SUPFAM" id="SSF46785">
    <property type="entry name" value="Winged helix' DNA-binding domain"/>
    <property type="match status" value="1"/>
</dbReference>
<dbReference type="Pfam" id="PF01614">
    <property type="entry name" value="IclR_C"/>
    <property type="match status" value="1"/>
</dbReference>
<keyword evidence="2" id="KW-0238">DNA-binding</keyword>
<dbReference type="STRING" id="69974.MPLDJ20_120288"/>
<evidence type="ECO:0000256" key="3">
    <source>
        <dbReference type="ARBA" id="ARBA00023163"/>
    </source>
</evidence>
<evidence type="ECO:0000313" key="6">
    <source>
        <dbReference type="EMBL" id="CDX24551.1"/>
    </source>
</evidence>
<dbReference type="InterPro" id="IPR036390">
    <property type="entry name" value="WH_DNA-bd_sf"/>
</dbReference>
<dbReference type="PROSITE" id="PS51078">
    <property type="entry name" value="ICLR_ED"/>
    <property type="match status" value="1"/>
</dbReference>
<accession>A0A090EAN5</accession>
<dbReference type="Pfam" id="PF09339">
    <property type="entry name" value="HTH_IclR"/>
    <property type="match status" value="1"/>
</dbReference>
<keyword evidence="3" id="KW-0804">Transcription</keyword>
<dbReference type="InterPro" id="IPR050707">
    <property type="entry name" value="HTH_MetabolicPath_Reg"/>
</dbReference>
<dbReference type="Gene3D" id="3.30.450.40">
    <property type="match status" value="1"/>
</dbReference>
<dbReference type="InterPro" id="IPR005471">
    <property type="entry name" value="Tscrpt_reg_IclR_N"/>
</dbReference>
<dbReference type="SUPFAM" id="SSF55781">
    <property type="entry name" value="GAF domain-like"/>
    <property type="match status" value="1"/>
</dbReference>
<evidence type="ECO:0000256" key="2">
    <source>
        <dbReference type="ARBA" id="ARBA00023125"/>
    </source>
</evidence>
<proteinExistence type="predicted"/>
<dbReference type="EMBL" id="CCMZ01000035">
    <property type="protein sequence ID" value="CDX24551.1"/>
    <property type="molecule type" value="Genomic_DNA"/>
</dbReference>
<dbReference type="Proteomes" id="UP000045285">
    <property type="component" value="Unassembled WGS sequence"/>
</dbReference>
<dbReference type="PANTHER" id="PTHR30136:SF7">
    <property type="entry name" value="HTH-TYPE TRANSCRIPTIONAL REGULATOR KDGR-RELATED"/>
    <property type="match status" value="1"/>
</dbReference>
<reference evidence="7" key="1">
    <citation type="submission" date="2014-08" db="EMBL/GenBank/DDBJ databases">
        <authorList>
            <person name="Moulin L."/>
        </authorList>
    </citation>
    <scope>NUCLEOTIDE SEQUENCE [LARGE SCALE GENOMIC DNA]</scope>
</reference>
<dbReference type="PANTHER" id="PTHR30136">
    <property type="entry name" value="HELIX-TURN-HELIX TRANSCRIPTIONAL REGULATOR, ICLR FAMILY"/>
    <property type="match status" value="1"/>
</dbReference>
<sequence length="310" mass="33662">MSIAAEISKFLRTGTNGIRIKMGGPRKSDVAARAEKAPKEGQATYLAPALEKGLDVLELLARQSEGLTQSQIAQQLSRSLQEVYRMVVSLERRGYIRRGPQDEAFRLSMKLYDLALAFPPIEMLTTAANPILLRLAAETQQSILLTVLEGAFIRTIAYADSPAPLGFRVRLGTSSPAEHTASGRVILAFQPPATREWMFDALAANGIDRAELRRVRQRIEAIAAQHYELIAGENIAGITDVSFPILDGRGQALAALTMPFLQSVRGRVPIQQAAASQFKAACELSNILGGTPPAPEFPLSDPLTRAPHPE</sequence>
<keyword evidence="7" id="KW-1185">Reference proteome</keyword>
<protein>
    <submittedName>
        <fullName evidence="6">Transcriptional regulator, IclR family</fullName>
    </submittedName>
</protein>
<keyword evidence="1" id="KW-0805">Transcription regulation</keyword>
<gene>
    <name evidence="6" type="ORF">MPL3356_400123</name>
</gene>
<dbReference type="GO" id="GO:0045892">
    <property type="term" value="P:negative regulation of DNA-templated transcription"/>
    <property type="evidence" value="ECO:0007669"/>
    <property type="project" value="TreeGrafter"/>
</dbReference>
<dbReference type="GO" id="GO:0003700">
    <property type="term" value="F:DNA-binding transcription factor activity"/>
    <property type="evidence" value="ECO:0007669"/>
    <property type="project" value="TreeGrafter"/>
</dbReference>
<evidence type="ECO:0000313" key="7">
    <source>
        <dbReference type="Proteomes" id="UP000045285"/>
    </source>
</evidence>
<dbReference type="InterPro" id="IPR014757">
    <property type="entry name" value="Tscrpt_reg_IclR_C"/>
</dbReference>